<gene>
    <name evidence="1" type="ORF">M422DRAFT_54612</name>
</gene>
<accession>A0A0C9TGE4</accession>
<evidence type="ECO:0000313" key="2">
    <source>
        <dbReference type="Proteomes" id="UP000054279"/>
    </source>
</evidence>
<dbReference type="AlphaFoldDB" id="A0A0C9TGE4"/>
<dbReference type="OrthoDB" id="3271141at2759"/>
<dbReference type="Proteomes" id="UP000054279">
    <property type="component" value="Unassembled WGS sequence"/>
</dbReference>
<proteinExistence type="predicted"/>
<keyword evidence="2" id="KW-1185">Reference proteome</keyword>
<dbReference type="EMBL" id="KN837305">
    <property type="protein sequence ID" value="KIJ28483.1"/>
    <property type="molecule type" value="Genomic_DNA"/>
</dbReference>
<organism evidence="1 2">
    <name type="scientific">Sphaerobolus stellatus (strain SS14)</name>
    <dbReference type="NCBI Taxonomy" id="990650"/>
    <lineage>
        <taxon>Eukaryota</taxon>
        <taxon>Fungi</taxon>
        <taxon>Dikarya</taxon>
        <taxon>Basidiomycota</taxon>
        <taxon>Agaricomycotina</taxon>
        <taxon>Agaricomycetes</taxon>
        <taxon>Phallomycetidae</taxon>
        <taxon>Geastrales</taxon>
        <taxon>Sphaerobolaceae</taxon>
        <taxon>Sphaerobolus</taxon>
    </lineage>
</organism>
<sequence length="224" mass="26217">MHGSVVSVREFLNGWDQKEWLYPPQAKNEAFVVQRFRDKLGHLKDVYALQLRLNQATPAERVTTRTQICLEQKPELHHARCEESLELRKKIVRFHDFPPSYLRMLDTLGPHGMSFNETDEGSTSKPLKFCHFTQAILKHTYKVYEKPNRLGAYLPQQGQIPEYPKEFYNMPYLQKFPGTVEVLQQSPVWQVPHPLPESWLDGYSQIADQFTPHIWASYEADTES</sequence>
<name>A0A0C9TGE4_SPHS4</name>
<protein>
    <submittedName>
        <fullName evidence="1">Uncharacterized protein</fullName>
    </submittedName>
</protein>
<dbReference type="HOGENOM" id="CLU_1235727_0_0_1"/>
<reference evidence="1 2" key="1">
    <citation type="submission" date="2014-06" db="EMBL/GenBank/DDBJ databases">
        <title>Evolutionary Origins and Diversification of the Mycorrhizal Mutualists.</title>
        <authorList>
            <consortium name="DOE Joint Genome Institute"/>
            <consortium name="Mycorrhizal Genomics Consortium"/>
            <person name="Kohler A."/>
            <person name="Kuo A."/>
            <person name="Nagy L.G."/>
            <person name="Floudas D."/>
            <person name="Copeland A."/>
            <person name="Barry K.W."/>
            <person name="Cichocki N."/>
            <person name="Veneault-Fourrey C."/>
            <person name="LaButti K."/>
            <person name="Lindquist E.A."/>
            <person name="Lipzen A."/>
            <person name="Lundell T."/>
            <person name="Morin E."/>
            <person name="Murat C."/>
            <person name="Riley R."/>
            <person name="Ohm R."/>
            <person name="Sun H."/>
            <person name="Tunlid A."/>
            <person name="Henrissat B."/>
            <person name="Grigoriev I.V."/>
            <person name="Hibbett D.S."/>
            <person name="Martin F."/>
        </authorList>
    </citation>
    <scope>NUCLEOTIDE SEQUENCE [LARGE SCALE GENOMIC DNA]</scope>
    <source>
        <strain evidence="1 2">SS14</strain>
    </source>
</reference>
<evidence type="ECO:0000313" key="1">
    <source>
        <dbReference type="EMBL" id="KIJ28483.1"/>
    </source>
</evidence>